<gene>
    <name evidence="1" type="ORF">FV139_12720</name>
</gene>
<dbReference type="InterPro" id="IPR002347">
    <property type="entry name" value="SDR_fam"/>
</dbReference>
<keyword evidence="2" id="KW-1185">Reference proteome</keyword>
<dbReference type="InterPro" id="IPR020904">
    <property type="entry name" value="Sc_DH/Rdtase_CS"/>
</dbReference>
<sequence>MLELRESCHVPRSTAEVSRYLADFSTAAEWDPTTVSAKRLDSGPIAEGARFELVCKLPLGTTRVRYTLTGLKHGEQLTLSGESAFFTVDDDIQLTATDGGCRIDYRASFQFPAFIERLVQKDPAGLEAMGRRTIESLATALRDDNPSPEAQEDTRRADRWLLPGVAHFTRAGYRRGRRRWPASTTDISGRHIVLTGATSGLGMAAASTLADAGAHLTLVARNRDRGESTVAELQSRSGNRDIVLECADLGLLQDTDDLAARLREQGRPVDVLINNAGALFNQRGETAEGLEQSFALLLLSPWRLGLGLLPLLRQSHGGRVINVVSGGMYTQKLDLDILAGQTDDYNGSVAYAQAKRALMIVTEHWAEAWSDDGISVNAMHPGWADTPGVESALPLFHKLVGPFLRSPEEGADTIVWLSRAREAGLVSGQLFLDREPRPTHLLHRTRESAADREALLALLEQYRPDSKG</sequence>
<evidence type="ECO:0000313" key="1">
    <source>
        <dbReference type="EMBL" id="TXS92827.1"/>
    </source>
</evidence>
<proteinExistence type="predicted"/>
<dbReference type="PANTHER" id="PTHR44656:SF7">
    <property type="entry name" value="DEHYDROGENASE_REDUCTASE SDR FAMILY MEMBER 12"/>
    <property type="match status" value="1"/>
</dbReference>
<protein>
    <submittedName>
        <fullName evidence="1">SDR family NAD(P)-dependent oxidoreductase</fullName>
    </submittedName>
</protein>
<dbReference type="Pfam" id="PF00106">
    <property type="entry name" value="adh_short"/>
    <property type="match status" value="1"/>
</dbReference>
<reference evidence="1 2" key="1">
    <citation type="submission" date="2019-08" db="EMBL/GenBank/DDBJ databases">
        <title>Parahaliea maris sp. nov., isolated from the surface seawater.</title>
        <authorList>
            <person name="Liu Y."/>
        </authorList>
    </citation>
    <scope>NUCLEOTIDE SEQUENCE [LARGE SCALE GENOMIC DNA]</scope>
    <source>
        <strain evidence="1 2">HSLHS9</strain>
    </source>
</reference>
<dbReference type="EMBL" id="VRZA01000004">
    <property type="protein sequence ID" value="TXS92827.1"/>
    <property type="molecule type" value="Genomic_DNA"/>
</dbReference>
<dbReference type="SUPFAM" id="SSF55961">
    <property type="entry name" value="Bet v1-like"/>
    <property type="match status" value="1"/>
</dbReference>
<dbReference type="InterPro" id="IPR019587">
    <property type="entry name" value="Polyketide_cyclase/dehydratase"/>
</dbReference>
<dbReference type="RefSeq" id="WP_148068830.1">
    <property type="nucleotide sequence ID" value="NZ_VRZA01000004.1"/>
</dbReference>
<name>A0A5C8ZZK7_9GAMM</name>
<dbReference type="PRINTS" id="PR00081">
    <property type="entry name" value="GDHRDH"/>
</dbReference>
<dbReference type="Pfam" id="PF10604">
    <property type="entry name" value="Polyketide_cyc2"/>
    <property type="match status" value="1"/>
</dbReference>
<dbReference type="InterPro" id="IPR052992">
    <property type="entry name" value="SDR_member_12"/>
</dbReference>
<accession>A0A5C8ZZK7</accession>
<dbReference type="Gene3D" id="3.40.50.720">
    <property type="entry name" value="NAD(P)-binding Rossmann-like Domain"/>
    <property type="match status" value="1"/>
</dbReference>
<dbReference type="PROSITE" id="PS00061">
    <property type="entry name" value="ADH_SHORT"/>
    <property type="match status" value="1"/>
</dbReference>
<dbReference type="Gene3D" id="3.30.530.20">
    <property type="match status" value="1"/>
</dbReference>
<dbReference type="PANTHER" id="PTHR44656">
    <property type="entry name" value="DEHYDROGENASE/REDUCTASE SDR FAMILY MEMBER 12"/>
    <property type="match status" value="1"/>
</dbReference>
<dbReference type="InterPro" id="IPR023393">
    <property type="entry name" value="START-like_dom_sf"/>
</dbReference>
<dbReference type="SUPFAM" id="SSF51735">
    <property type="entry name" value="NAD(P)-binding Rossmann-fold domains"/>
    <property type="match status" value="1"/>
</dbReference>
<comment type="caution">
    <text evidence="1">The sequence shown here is derived from an EMBL/GenBank/DDBJ whole genome shotgun (WGS) entry which is preliminary data.</text>
</comment>
<organism evidence="1 2">
    <name type="scientific">Parahaliea maris</name>
    <dbReference type="NCBI Taxonomy" id="2716870"/>
    <lineage>
        <taxon>Bacteria</taxon>
        <taxon>Pseudomonadati</taxon>
        <taxon>Pseudomonadota</taxon>
        <taxon>Gammaproteobacteria</taxon>
        <taxon>Cellvibrionales</taxon>
        <taxon>Halieaceae</taxon>
        <taxon>Parahaliea</taxon>
    </lineage>
</organism>
<dbReference type="AlphaFoldDB" id="A0A5C8ZZK7"/>
<dbReference type="Proteomes" id="UP000321039">
    <property type="component" value="Unassembled WGS sequence"/>
</dbReference>
<dbReference type="InterPro" id="IPR036291">
    <property type="entry name" value="NAD(P)-bd_dom_sf"/>
</dbReference>
<evidence type="ECO:0000313" key="2">
    <source>
        <dbReference type="Proteomes" id="UP000321039"/>
    </source>
</evidence>